<evidence type="ECO:0000256" key="6">
    <source>
        <dbReference type="ARBA" id="ARBA00022722"/>
    </source>
</evidence>
<evidence type="ECO:0000256" key="4">
    <source>
        <dbReference type="ARBA" id="ARBA00012477"/>
    </source>
</evidence>
<evidence type="ECO:0000256" key="1">
    <source>
        <dbReference type="ARBA" id="ARBA00000402"/>
    </source>
</evidence>
<evidence type="ECO:0000313" key="12">
    <source>
        <dbReference type="EMBL" id="PIK35883.1"/>
    </source>
</evidence>
<reference evidence="12 13" key="1">
    <citation type="journal article" date="2017" name="PLoS Biol.">
        <title>The sea cucumber genome provides insights into morphological evolution and visceral regeneration.</title>
        <authorList>
            <person name="Zhang X."/>
            <person name="Sun L."/>
            <person name="Yuan J."/>
            <person name="Sun Y."/>
            <person name="Gao Y."/>
            <person name="Zhang L."/>
            <person name="Li S."/>
            <person name="Dai H."/>
            <person name="Hamel J.F."/>
            <person name="Liu C."/>
            <person name="Yu Y."/>
            <person name="Liu S."/>
            <person name="Lin W."/>
            <person name="Guo K."/>
            <person name="Jin S."/>
            <person name="Xu P."/>
            <person name="Storey K.B."/>
            <person name="Huan P."/>
            <person name="Zhang T."/>
            <person name="Zhou Y."/>
            <person name="Zhang J."/>
            <person name="Lin C."/>
            <person name="Li X."/>
            <person name="Xing L."/>
            <person name="Huo D."/>
            <person name="Sun M."/>
            <person name="Wang L."/>
            <person name="Mercier A."/>
            <person name="Li F."/>
            <person name="Yang H."/>
            <person name="Xiang J."/>
        </authorList>
    </citation>
    <scope>NUCLEOTIDE SEQUENCE [LARGE SCALE GENOMIC DNA]</scope>
    <source>
        <strain evidence="12">Shaxun</strain>
        <tissue evidence="12">Muscle</tissue>
    </source>
</reference>
<proteinExistence type="inferred from homology"/>
<dbReference type="EC" id="3.1.26.11" evidence="4"/>
<evidence type="ECO:0000256" key="9">
    <source>
        <dbReference type="ARBA" id="ARBA00022801"/>
    </source>
</evidence>
<comment type="caution">
    <text evidence="12">The sequence shown here is derived from an EMBL/GenBank/DDBJ whole genome shotgun (WGS) entry which is preliminary data.</text>
</comment>
<protein>
    <recommendedName>
        <fullName evidence="4">ribonuclease Z</fullName>
        <ecNumber evidence="4">3.1.26.11</ecNumber>
    </recommendedName>
</protein>
<evidence type="ECO:0000256" key="7">
    <source>
        <dbReference type="ARBA" id="ARBA00022723"/>
    </source>
</evidence>
<keyword evidence="8" id="KW-0255">Endonuclease</keyword>
<dbReference type="Proteomes" id="UP000230750">
    <property type="component" value="Unassembled WGS sequence"/>
</dbReference>
<keyword evidence="9" id="KW-0378">Hydrolase</keyword>
<keyword evidence="5" id="KW-0819">tRNA processing</keyword>
<dbReference type="GO" id="GO:0005739">
    <property type="term" value="C:mitochondrion"/>
    <property type="evidence" value="ECO:0007669"/>
    <property type="project" value="TreeGrafter"/>
</dbReference>
<comment type="cofactor">
    <cofactor evidence="2">
        <name>Zn(2+)</name>
        <dbReference type="ChEBI" id="CHEBI:29105"/>
    </cofactor>
</comment>
<sequence>FIENGDLTNSAEERSRHEETLLNKLSLKKFETVPVRHCSNAYGLVVTHQEGWKIVYSGDTMPCDALVTAGQDADLLLHEATLEDGMDEEAVIKKHSMMSQAIDVGERMNARFIILTHFSQRYPKMPLLPDGVSGKVGIAFDFMRFSLSEVSMLPRFMPTLKHLFAENIQELQENKMKRAEKEFFRLNELIGDVQAR</sequence>
<comment type="catalytic activity">
    <reaction evidence="1">
        <text>Endonucleolytic cleavage of RNA, removing extra 3' nucleotides from tRNA precursor, generating 3' termini of tRNAs. A 3'-hydroxy group is left at the tRNA terminus and a 5'-phosphoryl group is left at the trailer molecule.</text>
        <dbReference type="EC" id="3.1.26.11"/>
    </reaction>
</comment>
<organism evidence="12 13">
    <name type="scientific">Stichopus japonicus</name>
    <name type="common">Sea cucumber</name>
    <dbReference type="NCBI Taxonomy" id="307972"/>
    <lineage>
        <taxon>Eukaryota</taxon>
        <taxon>Metazoa</taxon>
        <taxon>Echinodermata</taxon>
        <taxon>Eleutherozoa</taxon>
        <taxon>Echinozoa</taxon>
        <taxon>Holothuroidea</taxon>
        <taxon>Aspidochirotacea</taxon>
        <taxon>Aspidochirotida</taxon>
        <taxon>Stichopodidae</taxon>
        <taxon>Apostichopus</taxon>
    </lineage>
</organism>
<dbReference type="PANTHER" id="PTHR12553:SF49">
    <property type="entry name" value="ZINC PHOSPHODIESTERASE ELAC PROTEIN 2"/>
    <property type="match status" value="1"/>
</dbReference>
<name>A0A2G8JJF9_STIJA</name>
<keyword evidence="7" id="KW-0479">Metal-binding</keyword>
<dbReference type="STRING" id="307972.A0A2G8JJF9"/>
<keyword evidence="10" id="KW-0862">Zinc</keyword>
<evidence type="ECO:0000256" key="2">
    <source>
        <dbReference type="ARBA" id="ARBA00001947"/>
    </source>
</evidence>
<dbReference type="SUPFAM" id="SSF56281">
    <property type="entry name" value="Metallo-hydrolase/oxidoreductase"/>
    <property type="match status" value="1"/>
</dbReference>
<dbReference type="InterPro" id="IPR001279">
    <property type="entry name" value="Metallo-B-lactamas"/>
</dbReference>
<dbReference type="GO" id="GO:1990180">
    <property type="term" value="P:mitochondrial tRNA 3'-end processing"/>
    <property type="evidence" value="ECO:0007669"/>
    <property type="project" value="TreeGrafter"/>
</dbReference>
<evidence type="ECO:0000256" key="3">
    <source>
        <dbReference type="ARBA" id="ARBA00007823"/>
    </source>
</evidence>
<evidence type="ECO:0000259" key="11">
    <source>
        <dbReference type="Pfam" id="PF12706"/>
    </source>
</evidence>
<dbReference type="GO" id="GO:0042781">
    <property type="term" value="F:3'-tRNA processing endoribonuclease activity"/>
    <property type="evidence" value="ECO:0007669"/>
    <property type="project" value="UniProtKB-EC"/>
</dbReference>
<evidence type="ECO:0000256" key="8">
    <source>
        <dbReference type="ARBA" id="ARBA00022759"/>
    </source>
</evidence>
<dbReference type="Gene3D" id="3.60.15.10">
    <property type="entry name" value="Ribonuclease Z/Hydroxyacylglutathione hydrolase-like"/>
    <property type="match status" value="1"/>
</dbReference>
<feature type="domain" description="Metallo-beta-lactamase" evidence="11">
    <location>
        <begin position="26"/>
        <end position="118"/>
    </location>
</feature>
<dbReference type="OrthoDB" id="527344at2759"/>
<dbReference type="InterPro" id="IPR047151">
    <property type="entry name" value="RNZ2-like"/>
</dbReference>
<dbReference type="GO" id="GO:0046872">
    <property type="term" value="F:metal ion binding"/>
    <property type="evidence" value="ECO:0007669"/>
    <property type="project" value="UniProtKB-KW"/>
</dbReference>
<dbReference type="EMBL" id="MRZV01001793">
    <property type="protein sequence ID" value="PIK35883.1"/>
    <property type="molecule type" value="Genomic_DNA"/>
</dbReference>
<accession>A0A2G8JJF9</accession>
<comment type="similarity">
    <text evidence="3">Belongs to the RNase Z family.</text>
</comment>
<evidence type="ECO:0000256" key="10">
    <source>
        <dbReference type="ARBA" id="ARBA00022833"/>
    </source>
</evidence>
<dbReference type="Pfam" id="PF12706">
    <property type="entry name" value="Lactamase_B_2"/>
    <property type="match status" value="1"/>
</dbReference>
<gene>
    <name evidence="12" type="ORF">BSL78_27283</name>
</gene>
<dbReference type="AlphaFoldDB" id="A0A2G8JJF9"/>
<feature type="non-terminal residue" evidence="12">
    <location>
        <position position="1"/>
    </location>
</feature>
<keyword evidence="6" id="KW-0540">Nuclease</keyword>
<dbReference type="PANTHER" id="PTHR12553">
    <property type="entry name" value="ZINC PHOSPHODIESTERASE ELAC PROTEIN 2"/>
    <property type="match status" value="1"/>
</dbReference>
<dbReference type="InterPro" id="IPR036866">
    <property type="entry name" value="RibonucZ/Hydroxyglut_hydro"/>
</dbReference>
<keyword evidence="13" id="KW-1185">Reference proteome</keyword>
<evidence type="ECO:0000256" key="5">
    <source>
        <dbReference type="ARBA" id="ARBA00022694"/>
    </source>
</evidence>
<evidence type="ECO:0000313" key="13">
    <source>
        <dbReference type="Proteomes" id="UP000230750"/>
    </source>
</evidence>